<proteinExistence type="predicted"/>
<evidence type="ECO:0000313" key="1">
    <source>
        <dbReference type="EMBL" id="CAG8717868.1"/>
    </source>
</evidence>
<sequence>IAKTKIQNQLTTSTLKMISQIKFALSAKVSKKSLDKLVTRNEQDNDNLDDYNTLFSLDLIDLINKKDNELEFNNIQEVYLESMQNNLELFMEEFINFDIIDELILTSDNVKKI</sequence>
<accession>A0ABN7V1J1</accession>
<dbReference type="EMBL" id="CAJVQB010008373">
    <property type="protein sequence ID" value="CAG8717868.1"/>
    <property type="molecule type" value="Genomic_DNA"/>
</dbReference>
<organism evidence="1 2">
    <name type="scientific">Gigaspora margarita</name>
    <dbReference type="NCBI Taxonomy" id="4874"/>
    <lineage>
        <taxon>Eukaryota</taxon>
        <taxon>Fungi</taxon>
        <taxon>Fungi incertae sedis</taxon>
        <taxon>Mucoromycota</taxon>
        <taxon>Glomeromycotina</taxon>
        <taxon>Glomeromycetes</taxon>
        <taxon>Diversisporales</taxon>
        <taxon>Gigasporaceae</taxon>
        <taxon>Gigaspora</taxon>
    </lineage>
</organism>
<keyword evidence="2" id="KW-1185">Reference proteome</keyword>
<evidence type="ECO:0000313" key="2">
    <source>
        <dbReference type="Proteomes" id="UP000789901"/>
    </source>
</evidence>
<gene>
    <name evidence="1" type="ORF">GMARGA_LOCUS13274</name>
</gene>
<feature type="non-terminal residue" evidence="1">
    <location>
        <position position="1"/>
    </location>
</feature>
<name>A0ABN7V1J1_GIGMA</name>
<reference evidence="1 2" key="1">
    <citation type="submission" date="2021-06" db="EMBL/GenBank/DDBJ databases">
        <authorList>
            <person name="Kallberg Y."/>
            <person name="Tangrot J."/>
            <person name="Rosling A."/>
        </authorList>
    </citation>
    <scope>NUCLEOTIDE SEQUENCE [LARGE SCALE GENOMIC DNA]</scope>
    <source>
        <strain evidence="1 2">120-4 pot B 10/14</strain>
    </source>
</reference>
<dbReference type="Proteomes" id="UP000789901">
    <property type="component" value="Unassembled WGS sequence"/>
</dbReference>
<protein>
    <submittedName>
        <fullName evidence="1">5372_t:CDS:1</fullName>
    </submittedName>
</protein>
<comment type="caution">
    <text evidence="1">The sequence shown here is derived from an EMBL/GenBank/DDBJ whole genome shotgun (WGS) entry which is preliminary data.</text>
</comment>